<organism evidence="1 2">
    <name type="scientific">Sphaerobolus stellatus (strain SS14)</name>
    <dbReference type="NCBI Taxonomy" id="990650"/>
    <lineage>
        <taxon>Eukaryota</taxon>
        <taxon>Fungi</taxon>
        <taxon>Dikarya</taxon>
        <taxon>Basidiomycota</taxon>
        <taxon>Agaricomycotina</taxon>
        <taxon>Agaricomycetes</taxon>
        <taxon>Phallomycetidae</taxon>
        <taxon>Geastrales</taxon>
        <taxon>Sphaerobolaceae</taxon>
        <taxon>Sphaerobolus</taxon>
    </lineage>
</organism>
<proteinExistence type="predicted"/>
<dbReference type="HOGENOM" id="CLU_1462228_0_0_1"/>
<dbReference type="Proteomes" id="UP000054279">
    <property type="component" value="Unassembled WGS sequence"/>
</dbReference>
<name>A0A0C9U2V3_SPHS4</name>
<keyword evidence="2" id="KW-1185">Reference proteome</keyword>
<protein>
    <submittedName>
        <fullName evidence="1">Uncharacterized protein</fullName>
    </submittedName>
</protein>
<dbReference type="OrthoDB" id="391988at2759"/>
<gene>
    <name evidence="1" type="ORF">M422DRAFT_56849</name>
</gene>
<dbReference type="EMBL" id="KN837692">
    <property type="protein sequence ID" value="KIJ23397.1"/>
    <property type="molecule type" value="Genomic_DNA"/>
</dbReference>
<evidence type="ECO:0000313" key="1">
    <source>
        <dbReference type="EMBL" id="KIJ23397.1"/>
    </source>
</evidence>
<sequence length="185" mass="20301">MRPEKLKYELNTKELVDLTSKIAEETFPASDSGDAWSMWAVAQRKSVPLKVEASISTSLNYYVSMLIAGSIPNVPGHGKVLLRECLLNVHKSIVNCWNFETGDDDPEILKSNEFRQMGLFIVQDINLEQGSQQVSSSGPDVGRINEFVALAAAASASIAPPAAIFGLSYVFFKWLTSTVLENIFA</sequence>
<dbReference type="AlphaFoldDB" id="A0A0C9U2V3"/>
<evidence type="ECO:0000313" key="2">
    <source>
        <dbReference type="Proteomes" id="UP000054279"/>
    </source>
</evidence>
<accession>A0A0C9U2V3</accession>
<reference evidence="1 2" key="1">
    <citation type="submission" date="2014-06" db="EMBL/GenBank/DDBJ databases">
        <title>Evolutionary Origins and Diversification of the Mycorrhizal Mutualists.</title>
        <authorList>
            <consortium name="DOE Joint Genome Institute"/>
            <consortium name="Mycorrhizal Genomics Consortium"/>
            <person name="Kohler A."/>
            <person name="Kuo A."/>
            <person name="Nagy L.G."/>
            <person name="Floudas D."/>
            <person name="Copeland A."/>
            <person name="Barry K.W."/>
            <person name="Cichocki N."/>
            <person name="Veneault-Fourrey C."/>
            <person name="LaButti K."/>
            <person name="Lindquist E.A."/>
            <person name="Lipzen A."/>
            <person name="Lundell T."/>
            <person name="Morin E."/>
            <person name="Murat C."/>
            <person name="Riley R."/>
            <person name="Ohm R."/>
            <person name="Sun H."/>
            <person name="Tunlid A."/>
            <person name="Henrissat B."/>
            <person name="Grigoriev I.V."/>
            <person name="Hibbett D.S."/>
            <person name="Martin F."/>
        </authorList>
    </citation>
    <scope>NUCLEOTIDE SEQUENCE [LARGE SCALE GENOMIC DNA]</scope>
    <source>
        <strain evidence="1 2">SS14</strain>
    </source>
</reference>